<accession>A0ABU2AFQ7</accession>
<comment type="caution">
    <text evidence="1">The sequence shown here is derived from an EMBL/GenBank/DDBJ whole genome shotgun (WGS) entry which is preliminary data.</text>
</comment>
<dbReference type="EMBL" id="JAVDXV010000013">
    <property type="protein sequence ID" value="MDR7336051.1"/>
    <property type="molecule type" value="Genomic_DNA"/>
</dbReference>
<dbReference type="RefSeq" id="WP_310333052.1">
    <property type="nucleotide sequence ID" value="NZ_JAVDXV010000013.1"/>
</dbReference>
<sequence>MVTSLACAAARLCMAALNESRWLCNAARAQGPRLPTGWRA</sequence>
<evidence type="ECO:0000313" key="1">
    <source>
        <dbReference type="EMBL" id="MDR7336051.1"/>
    </source>
</evidence>
<name>A0ABU2AFQ7_9BURK</name>
<reference evidence="1 2" key="1">
    <citation type="submission" date="2023-07" db="EMBL/GenBank/DDBJ databases">
        <title>Sorghum-associated microbial communities from plants grown in Nebraska, USA.</title>
        <authorList>
            <person name="Schachtman D."/>
        </authorList>
    </citation>
    <scope>NUCLEOTIDE SEQUENCE [LARGE SCALE GENOMIC DNA]</scope>
    <source>
        <strain evidence="1 2">BE316</strain>
    </source>
</reference>
<protein>
    <submittedName>
        <fullName evidence="1">Uncharacterized protein</fullName>
    </submittedName>
</protein>
<gene>
    <name evidence="1" type="ORF">J2X21_005221</name>
</gene>
<evidence type="ECO:0000313" key="2">
    <source>
        <dbReference type="Proteomes" id="UP001180825"/>
    </source>
</evidence>
<dbReference type="Proteomes" id="UP001180825">
    <property type="component" value="Unassembled WGS sequence"/>
</dbReference>
<organism evidence="1 2">
    <name type="scientific">Roseateles asaccharophilus</name>
    <dbReference type="NCBI Taxonomy" id="582607"/>
    <lineage>
        <taxon>Bacteria</taxon>
        <taxon>Pseudomonadati</taxon>
        <taxon>Pseudomonadota</taxon>
        <taxon>Betaproteobacteria</taxon>
        <taxon>Burkholderiales</taxon>
        <taxon>Sphaerotilaceae</taxon>
        <taxon>Roseateles</taxon>
    </lineage>
</organism>
<proteinExistence type="predicted"/>
<keyword evidence="2" id="KW-1185">Reference proteome</keyword>